<feature type="compositionally biased region" description="Basic residues" evidence="1">
    <location>
        <begin position="61"/>
        <end position="71"/>
    </location>
</feature>
<protein>
    <submittedName>
        <fullName evidence="2">Uncharacterized protein</fullName>
    </submittedName>
</protein>
<accession>A0A6J4QTU0</accession>
<evidence type="ECO:0000313" key="2">
    <source>
        <dbReference type="EMBL" id="CAA9449338.1"/>
    </source>
</evidence>
<proteinExistence type="predicted"/>
<feature type="compositionally biased region" description="Basic and acidic residues" evidence="1">
    <location>
        <begin position="86"/>
        <end position="98"/>
    </location>
</feature>
<evidence type="ECO:0000256" key="1">
    <source>
        <dbReference type="SAM" id="MobiDB-lite"/>
    </source>
</evidence>
<reference evidence="2" key="1">
    <citation type="submission" date="2020-02" db="EMBL/GenBank/DDBJ databases">
        <authorList>
            <person name="Meier V. D."/>
        </authorList>
    </citation>
    <scope>NUCLEOTIDE SEQUENCE</scope>
    <source>
        <strain evidence="2">AVDCRST_MAG58</strain>
    </source>
</reference>
<dbReference type="AlphaFoldDB" id="A0A6J4QTU0"/>
<feature type="non-terminal residue" evidence="2">
    <location>
        <position position="141"/>
    </location>
</feature>
<gene>
    <name evidence="2" type="ORF">AVDCRST_MAG58-825</name>
</gene>
<feature type="compositionally biased region" description="Basic and acidic residues" evidence="1">
    <location>
        <begin position="131"/>
        <end position="141"/>
    </location>
</feature>
<feature type="region of interest" description="Disordered" evidence="1">
    <location>
        <begin position="40"/>
        <end position="141"/>
    </location>
</feature>
<sequence>AARRRVRRFRALVHEVGQVASAGRGDDVRQDAVAWGTALQRAPDHEQHKRRARGYQAQHHGVGRRVGRRRVGQAEAPPYGPAGHRHRDDREGRADHGQYLRRTPRRRGRAVRGVGRGRPEGAHPHARRPARGVEARRYLRL</sequence>
<name>A0A6J4QTU0_9ACTN</name>
<organism evidence="2">
    <name type="scientific">uncultured Rubrobacteraceae bacterium</name>
    <dbReference type="NCBI Taxonomy" id="349277"/>
    <lineage>
        <taxon>Bacteria</taxon>
        <taxon>Bacillati</taxon>
        <taxon>Actinomycetota</taxon>
        <taxon>Rubrobacteria</taxon>
        <taxon>Rubrobacterales</taxon>
        <taxon>Rubrobacteraceae</taxon>
        <taxon>environmental samples</taxon>
    </lineage>
</organism>
<feature type="non-terminal residue" evidence="2">
    <location>
        <position position="1"/>
    </location>
</feature>
<dbReference type="EMBL" id="CADCVF010000018">
    <property type="protein sequence ID" value="CAA9449338.1"/>
    <property type="molecule type" value="Genomic_DNA"/>
</dbReference>